<proteinExistence type="inferred from homology"/>
<keyword evidence="4 7" id="KW-0521">NADP</keyword>
<dbReference type="EC" id="1.-.-.-" evidence="7"/>
<dbReference type="Pfam" id="PF00881">
    <property type="entry name" value="Nitroreductase"/>
    <property type="match status" value="1"/>
</dbReference>
<comment type="caution">
    <text evidence="10">The sequence shown here is derived from an EMBL/GenBank/DDBJ whole genome shotgun (WGS) entry which is preliminary data.</text>
</comment>
<dbReference type="InterPro" id="IPR026021">
    <property type="entry name" value="YdjA-like"/>
</dbReference>
<evidence type="ECO:0000256" key="1">
    <source>
        <dbReference type="ARBA" id="ARBA00007118"/>
    </source>
</evidence>
<comment type="similarity">
    <text evidence="1 7">Belongs to the nitroreductase family.</text>
</comment>
<dbReference type="Proteomes" id="UP001141950">
    <property type="component" value="Unassembled WGS sequence"/>
</dbReference>
<dbReference type="PANTHER" id="PTHR43821">
    <property type="entry name" value="NAD(P)H NITROREDUCTASE YDJA-RELATED"/>
    <property type="match status" value="1"/>
</dbReference>
<dbReference type="RefSeq" id="WP_257445575.1">
    <property type="nucleotide sequence ID" value="NZ_JANIPJ010000007.1"/>
</dbReference>
<name>A0A9X2MVS0_9BACL</name>
<dbReference type="AlphaFoldDB" id="A0A9X2MVS0"/>
<dbReference type="PANTHER" id="PTHR43821:SF1">
    <property type="entry name" value="NAD(P)H NITROREDUCTASE YDJA-RELATED"/>
    <property type="match status" value="1"/>
</dbReference>
<dbReference type="SUPFAM" id="SSF55469">
    <property type="entry name" value="FMN-dependent nitroreductase-like"/>
    <property type="match status" value="1"/>
</dbReference>
<protein>
    <recommendedName>
        <fullName evidence="7">Putative NAD(P)H nitroreductase</fullName>
        <ecNumber evidence="7">1.-.-.-</ecNumber>
    </recommendedName>
</protein>
<evidence type="ECO:0000256" key="5">
    <source>
        <dbReference type="ARBA" id="ARBA00023002"/>
    </source>
</evidence>
<feature type="binding site" evidence="8">
    <location>
        <position position="55"/>
    </location>
    <ligand>
        <name>FMN</name>
        <dbReference type="ChEBI" id="CHEBI:58210"/>
        <note>ligand shared between dimeric partners</note>
    </ligand>
</feature>
<keyword evidence="5 7" id="KW-0560">Oxidoreductase</keyword>
<dbReference type="PIRSF" id="PIRSF000232">
    <property type="entry name" value="YdjA"/>
    <property type="match status" value="1"/>
</dbReference>
<accession>A0A9X2MVS0</accession>
<dbReference type="CDD" id="cd02135">
    <property type="entry name" value="YdjA-like"/>
    <property type="match status" value="1"/>
</dbReference>
<evidence type="ECO:0000256" key="2">
    <source>
        <dbReference type="ARBA" id="ARBA00022630"/>
    </source>
</evidence>
<organism evidence="10 11">
    <name type="scientific">Paenibacillus soyae</name>
    <dbReference type="NCBI Taxonomy" id="2969249"/>
    <lineage>
        <taxon>Bacteria</taxon>
        <taxon>Bacillati</taxon>
        <taxon>Bacillota</taxon>
        <taxon>Bacilli</taxon>
        <taxon>Bacillales</taxon>
        <taxon>Paenibacillaceae</taxon>
        <taxon>Paenibacillus</taxon>
    </lineage>
</organism>
<dbReference type="InterPro" id="IPR052530">
    <property type="entry name" value="NAD(P)H_nitroreductase"/>
</dbReference>
<evidence type="ECO:0000256" key="4">
    <source>
        <dbReference type="ARBA" id="ARBA00022857"/>
    </source>
</evidence>
<sequence>METLGKTGRNAEEANQIGVLDAIKGRRSIGRVKADAVEREVIEAILEAASWAPSHHNTQPWRFVVMTGEGRAKLGEGYAKIAAAASPGLSGEELEEKLRKERAKAYRSPLVITAICSPGDDPRAVREEELAAAQAAVQNLLLAAHAYGLGAIWRSGAPMFDPIMKANFELREDEEIVAFLYLGYPDMTAPEPRRTPVLEKTVWLDK</sequence>
<evidence type="ECO:0000256" key="3">
    <source>
        <dbReference type="ARBA" id="ARBA00022643"/>
    </source>
</evidence>
<keyword evidence="11" id="KW-1185">Reference proteome</keyword>
<evidence type="ECO:0000259" key="9">
    <source>
        <dbReference type="Pfam" id="PF00881"/>
    </source>
</evidence>
<reference evidence="10" key="1">
    <citation type="submission" date="2022-08" db="EMBL/GenBank/DDBJ databases">
        <title>The genomic sequence of strain Paenibacillus sp. SCIV0701.</title>
        <authorList>
            <person name="Zhao H."/>
        </authorList>
    </citation>
    <scope>NUCLEOTIDE SEQUENCE</scope>
    <source>
        <strain evidence="10">SCIV0701</strain>
    </source>
</reference>
<feature type="domain" description="Nitroreductase" evidence="9">
    <location>
        <begin position="23"/>
        <end position="184"/>
    </location>
</feature>
<keyword evidence="3 7" id="KW-0288">FMN</keyword>
<dbReference type="InterPro" id="IPR000415">
    <property type="entry name" value="Nitroreductase-like"/>
</dbReference>
<evidence type="ECO:0000313" key="11">
    <source>
        <dbReference type="Proteomes" id="UP001141950"/>
    </source>
</evidence>
<dbReference type="GO" id="GO:0016491">
    <property type="term" value="F:oxidoreductase activity"/>
    <property type="evidence" value="ECO:0007669"/>
    <property type="project" value="UniProtKB-UniRule"/>
</dbReference>
<evidence type="ECO:0000313" key="10">
    <source>
        <dbReference type="EMBL" id="MCR2804507.1"/>
    </source>
</evidence>
<gene>
    <name evidence="10" type="ORF">NQZ67_11525</name>
</gene>
<feature type="binding site" description="in other chain" evidence="8">
    <location>
        <begin position="26"/>
        <end position="28"/>
    </location>
    <ligand>
        <name>FMN</name>
        <dbReference type="ChEBI" id="CHEBI:58210"/>
        <note>ligand shared between dimeric partners</note>
    </ligand>
</feature>
<keyword evidence="2 7" id="KW-0285">Flavoprotein</keyword>
<comment type="cofactor">
    <cofactor evidence="8">
        <name>FMN</name>
        <dbReference type="ChEBI" id="CHEBI:58210"/>
    </cofactor>
    <text evidence="8">Binds 1 FMN per subunit.</text>
</comment>
<keyword evidence="6 7" id="KW-0520">NAD</keyword>
<dbReference type="EMBL" id="JANIPJ010000007">
    <property type="protein sequence ID" value="MCR2804507.1"/>
    <property type="molecule type" value="Genomic_DNA"/>
</dbReference>
<dbReference type="Gene3D" id="3.40.109.10">
    <property type="entry name" value="NADH Oxidase"/>
    <property type="match status" value="1"/>
</dbReference>
<evidence type="ECO:0000256" key="6">
    <source>
        <dbReference type="ARBA" id="ARBA00023027"/>
    </source>
</evidence>
<evidence type="ECO:0000256" key="7">
    <source>
        <dbReference type="PIRNR" id="PIRNR000232"/>
    </source>
</evidence>
<feature type="binding site" description="in other chain" evidence="8">
    <location>
        <begin position="153"/>
        <end position="155"/>
    </location>
    <ligand>
        <name>FMN</name>
        <dbReference type="ChEBI" id="CHEBI:58210"/>
        <note>ligand shared between dimeric partners</note>
    </ligand>
</feature>
<dbReference type="InterPro" id="IPR029479">
    <property type="entry name" value="Nitroreductase"/>
</dbReference>
<evidence type="ECO:0000256" key="8">
    <source>
        <dbReference type="PIRSR" id="PIRSR000232-1"/>
    </source>
</evidence>